<feature type="compositionally biased region" description="Low complexity" evidence="1">
    <location>
        <begin position="744"/>
        <end position="756"/>
    </location>
</feature>
<feature type="region of interest" description="Disordered" evidence="1">
    <location>
        <begin position="45"/>
        <end position="85"/>
    </location>
</feature>
<dbReference type="Proteomes" id="UP000654075">
    <property type="component" value="Unassembled WGS sequence"/>
</dbReference>
<evidence type="ECO:0000313" key="3">
    <source>
        <dbReference type="Proteomes" id="UP000654075"/>
    </source>
</evidence>
<keyword evidence="3" id="KW-1185">Reference proteome</keyword>
<dbReference type="AlphaFoldDB" id="A0A813EHX0"/>
<accession>A0A813EHX0</accession>
<name>A0A813EHX0_POLGL</name>
<evidence type="ECO:0000313" key="2">
    <source>
        <dbReference type="EMBL" id="CAE8598529.1"/>
    </source>
</evidence>
<feature type="region of interest" description="Disordered" evidence="1">
    <location>
        <begin position="744"/>
        <end position="764"/>
    </location>
</feature>
<feature type="compositionally biased region" description="Low complexity" evidence="1">
    <location>
        <begin position="63"/>
        <end position="72"/>
    </location>
</feature>
<protein>
    <submittedName>
        <fullName evidence="2">Uncharacterized protein</fullName>
    </submittedName>
</protein>
<comment type="caution">
    <text evidence="2">The sequence shown here is derived from an EMBL/GenBank/DDBJ whole genome shotgun (WGS) entry which is preliminary data.</text>
</comment>
<gene>
    <name evidence="2" type="ORF">PGLA1383_LOCUS16936</name>
</gene>
<dbReference type="EMBL" id="CAJNNV010010349">
    <property type="protein sequence ID" value="CAE8598529.1"/>
    <property type="molecule type" value="Genomic_DNA"/>
</dbReference>
<sequence length="764" mass="82910">MGDEEVWSVPGELIRPWPLADPDLIVIEAGSTVYPLGLAVASPTVEAGTEDESGPGAGSTLRGSGEVEGNAVEAEEAEEGGPPASPVQDFVPLLWDCNKAQVLAHLAAAGYTDDMLCVEAGEELSLVTQVLNELSLAVEDDQLKHLVDGVSRHIASLQVVQPLRKRARGSGYLAVLGDAATLCLVGDCLVATRQGYVPPGTRLRAGLRRCRLMKLADTTEERQLVADEERGRWIAVVVALLLLIDCPGRTLTLQSADPTRVIGMSIGKTRTSTMRGYLKAWDKFSRWLRLWADELWPSTAARLLDYFLILLDEPCAMSAPQIFWQAFAWLEKAAGYNVDARLSAESSVKQALDFANTALSCKAPPRKQAPRLPACVRASMEVMVVTTTYVMALRFFAWCLLIMNWGSLRFDDIQHLLPGRLRMLGDLMVAELTQTKTTGAGKRVREVPLAIWKGCSLTGTPWLEAGLVMLELVGKLERDFLLPRAHHEGQYFLNQVAKYTDAASLLRATLCQLKTLKLTIAGGWVETSDKLLPEVLCAGFWTLHSGWAGLPSECAMLGFTKSERDLLGRWCPGGSADYARTYCQCVAAMQRRVVEAHCCDGAANLSEEYDIKDAMATYLGKAVGPQEAETILAAWTASTRSYAQQMIAAHSVEPHGAAGTPAVDRPATPRHPAMQVPADGGPGMDSSYVIIYTRGRRSARLRRTTGGCYWAGIEVRDSEAYKGLPAAGLYDSRCKFCFPEDKVTGAATSSESGSETDSSDSDAQ</sequence>
<organism evidence="2 3">
    <name type="scientific">Polarella glacialis</name>
    <name type="common">Dinoflagellate</name>
    <dbReference type="NCBI Taxonomy" id="89957"/>
    <lineage>
        <taxon>Eukaryota</taxon>
        <taxon>Sar</taxon>
        <taxon>Alveolata</taxon>
        <taxon>Dinophyceae</taxon>
        <taxon>Suessiales</taxon>
        <taxon>Suessiaceae</taxon>
        <taxon>Polarella</taxon>
    </lineage>
</organism>
<dbReference type="OrthoDB" id="435795at2759"/>
<reference evidence="2" key="1">
    <citation type="submission" date="2021-02" db="EMBL/GenBank/DDBJ databases">
        <authorList>
            <person name="Dougan E. K."/>
            <person name="Rhodes N."/>
            <person name="Thang M."/>
            <person name="Chan C."/>
        </authorList>
    </citation>
    <scope>NUCLEOTIDE SEQUENCE</scope>
</reference>
<evidence type="ECO:0000256" key="1">
    <source>
        <dbReference type="SAM" id="MobiDB-lite"/>
    </source>
</evidence>
<proteinExistence type="predicted"/>